<reference evidence="1" key="1">
    <citation type="submission" date="2021-03" db="EMBL/GenBank/DDBJ databases">
        <title>Draft genome sequence of rust myrtle Austropuccinia psidii MF-1, a brazilian biotype.</title>
        <authorList>
            <person name="Quecine M.C."/>
            <person name="Pachon D.M.R."/>
            <person name="Bonatelli M.L."/>
            <person name="Correr F.H."/>
            <person name="Franceschini L.M."/>
            <person name="Leite T.F."/>
            <person name="Margarido G.R.A."/>
            <person name="Almeida C.A."/>
            <person name="Ferrarezi J.A."/>
            <person name="Labate C.A."/>
        </authorList>
    </citation>
    <scope>NUCLEOTIDE SEQUENCE</scope>
    <source>
        <strain evidence="1">MF-1</strain>
    </source>
</reference>
<protein>
    <submittedName>
        <fullName evidence="1">Uncharacterized protein</fullName>
    </submittedName>
</protein>
<evidence type="ECO:0000313" key="2">
    <source>
        <dbReference type="Proteomes" id="UP000765509"/>
    </source>
</evidence>
<dbReference type="AlphaFoldDB" id="A0A9Q3E660"/>
<proteinExistence type="predicted"/>
<keyword evidence="2" id="KW-1185">Reference proteome</keyword>
<comment type="caution">
    <text evidence="1">The sequence shown here is derived from an EMBL/GenBank/DDBJ whole genome shotgun (WGS) entry which is preliminary data.</text>
</comment>
<dbReference type="Proteomes" id="UP000765509">
    <property type="component" value="Unassembled WGS sequence"/>
</dbReference>
<name>A0A9Q3E660_9BASI</name>
<sequence length="109" mass="12533">MQDPFKNAKERWDKSHTPPAFKVGALVLVSKLKFNSIEVAKKLKDSFAGTFMIRELHSPNAVQMKLTGELMKKHPVFPLSLIKTYSHNDNKLFPLCKKPHEIPYLREGE</sequence>
<organism evidence="1 2">
    <name type="scientific">Austropuccinia psidii MF-1</name>
    <dbReference type="NCBI Taxonomy" id="1389203"/>
    <lineage>
        <taxon>Eukaryota</taxon>
        <taxon>Fungi</taxon>
        <taxon>Dikarya</taxon>
        <taxon>Basidiomycota</taxon>
        <taxon>Pucciniomycotina</taxon>
        <taxon>Pucciniomycetes</taxon>
        <taxon>Pucciniales</taxon>
        <taxon>Sphaerophragmiaceae</taxon>
        <taxon>Austropuccinia</taxon>
    </lineage>
</organism>
<dbReference type="OrthoDB" id="3929326at2759"/>
<dbReference type="EMBL" id="AVOT02024675">
    <property type="protein sequence ID" value="MBW0515524.1"/>
    <property type="molecule type" value="Genomic_DNA"/>
</dbReference>
<evidence type="ECO:0000313" key="1">
    <source>
        <dbReference type="EMBL" id="MBW0515524.1"/>
    </source>
</evidence>
<gene>
    <name evidence="1" type="ORF">O181_055239</name>
</gene>
<accession>A0A9Q3E660</accession>